<sequence length="147" mass="17062">MLCSSWPLKANNEQSRILDTARRQASCLPQMFSLRMPGKPPSRRFSSVPGFSQFILWLEYQLRGERFSCSSDILIINRCSFSGIFILQTYPFHLNSKKILQKWIKYCLSMEESNNCQILPFNGNIMLPAPLEWLTTVAIYLMNQLDT</sequence>
<evidence type="ECO:0000313" key="2">
    <source>
        <dbReference type="Proteomes" id="UP001054945"/>
    </source>
</evidence>
<dbReference type="Proteomes" id="UP001054945">
    <property type="component" value="Unassembled WGS sequence"/>
</dbReference>
<organism evidence="1 2">
    <name type="scientific">Caerostris extrusa</name>
    <name type="common">Bark spider</name>
    <name type="synonym">Caerostris bankana</name>
    <dbReference type="NCBI Taxonomy" id="172846"/>
    <lineage>
        <taxon>Eukaryota</taxon>
        <taxon>Metazoa</taxon>
        <taxon>Ecdysozoa</taxon>
        <taxon>Arthropoda</taxon>
        <taxon>Chelicerata</taxon>
        <taxon>Arachnida</taxon>
        <taxon>Araneae</taxon>
        <taxon>Araneomorphae</taxon>
        <taxon>Entelegynae</taxon>
        <taxon>Araneoidea</taxon>
        <taxon>Araneidae</taxon>
        <taxon>Caerostris</taxon>
    </lineage>
</organism>
<gene>
    <name evidence="1" type="primary">AVEN_157057_1</name>
    <name evidence="1" type="ORF">CEXT_158051</name>
</gene>
<comment type="caution">
    <text evidence="1">The sequence shown here is derived from an EMBL/GenBank/DDBJ whole genome shotgun (WGS) entry which is preliminary data.</text>
</comment>
<keyword evidence="2" id="KW-1185">Reference proteome</keyword>
<reference evidence="1 2" key="1">
    <citation type="submission" date="2021-06" db="EMBL/GenBank/DDBJ databases">
        <title>Caerostris extrusa draft genome.</title>
        <authorList>
            <person name="Kono N."/>
            <person name="Arakawa K."/>
        </authorList>
    </citation>
    <scope>NUCLEOTIDE SEQUENCE [LARGE SCALE GENOMIC DNA]</scope>
</reference>
<name>A0AAV4PQQ0_CAEEX</name>
<dbReference type="AlphaFoldDB" id="A0AAV4PQQ0"/>
<proteinExistence type="predicted"/>
<accession>A0AAV4PQQ0</accession>
<protein>
    <submittedName>
        <fullName evidence="1">Uncharacterized protein</fullName>
    </submittedName>
</protein>
<evidence type="ECO:0000313" key="1">
    <source>
        <dbReference type="EMBL" id="GIX99742.1"/>
    </source>
</evidence>
<dbReference type="EMBL" id="BPLR01005091">
    <property type="protein sequence ID" value="GIX99742.1"/>
    <property type="molecule type" value="Genomic_DNA"/>
</dbReference>